<protein>
    <submittedName>
        <fullName evidence="13">CRISPR-associated helicase/endonuclease Cas3</fullName>
    </submittedName>
</protein>
<evidence type="ECO:0000259" key="11">
    <source>
        <dbReference type="PROSITE" id="PS51194"/>
    </source>
</evidence>
<accession>A0A511WXW9</accession>
<dbReference type="PROSITE" id="PS51194">
    <property type="entry name" value="HELICASE_CTER"/>
    <property type="match status" value="1"/>
</dbReference>
<evidence type="ECO:0000256" key="9">
    <source>
        <dbReference type="ARBA" id="ARBA00023118"/>
    </source>
</evidence>
<evidence type="ECO:0000256" key="1">
    <source>
        <dbReference type="ARBA" id="ARBA00006847"/>
    </source>
</evidence>
<dbReference type="InterPro" id="IPR014001">
    <property type="entry name" value="Helicase_ATP-bd"/>
</dbReference>
<dbReference type="Pfam" id="PF22590">
    <property type="entry name" value="Cas3-like_C_2"/>
    <property type="match status" value="1"/>
</dbReference>
<dbReference type="InterPro" id="IPR006483">
    <property type="entry name" value="CRISPR-assoc_Cas3_HD"/>
</dbReference>
<dbReference type="PROSITE" id="PS51643">
    <property type="entry name" value="HD_CAS3"/>
    <property type="match status" value="1"/>
</dbReference>
<dbReference type="InterPro" id="IPR011545">
    <property type="entry name" value="DEAD/DEAH_box_helicase_dom"/>
</dbReference>
<dbReference type="GO" id="GO:0003676">
    <property type="term" value="F:nucleic acid binding"/>
    <property type="evidence" value="ECO:0007669"/>
    <property type="project" value="InterPro"/>
</dbReference>
<dbReference type="InterPro" id="IPR006474">
    <property type="entry name" value="Helicase_Cas3_CRISPR-ass_core"/>
</dbReference>
<dbReference type="EMBL" id="BJYE01000004">
    <property type="protein sequence ID" value="GEN55964.1"/>
    <property type="molecule type" value="Genomic_DNA"/>
</dbReference>
<keyword evidence="7" id="KW-0347">Helicase</keyword>
<keyword evidence="6" id="KW-0378">Hydrolase</keyword>
<dbReference type="GO" id="GO:0051607">
    <property type="term" value="P:defense response to virus"/>
    <property type="evidence" value="ECO:0007669"/>
    <property type="project" value="UniProtKB-KW"/>
</dbReference>
<dbReference type="SMART" id="SM00487">
    <property type="entry name" value="DEXDc"/>
    <property type="match status" value="1"/>
</dbReference>
<dbReference type="CDD" id="cd17930">
    <property type="entry name" value="DEXHc_cas3"/>
    <property type="match status" value="1"/>
</dbReference>
<name>A0A511WXW9_9BACI</name>
<evidence type="ECO:0000256" key="5">
    <source>
        <dbReference type="ARBA" id="ARBA00022741"/>
    </source>
</evidence>
<keyword evidence="8" id="KW-0067">ATP-binding</keyword>
<keyword evidence="3" id="KW-0540">Nuclease</keyword>
<dbReference type="SMART" id="SM00490">
    <property type="entry name" value="HELICc"/>
    <property type="match status" value="1"/>
</dbReference>
<evidence type="ECO:0000256" key="7">
    <source>
        <dbReference type="ARBA" id="ARBA00022806"/>
    </source>
</evidence>
<dbReference type="InterPro" id="IPR006674">
    <property type="entry name" value="HD_domain"/>
</dbReference>
<gene>
    <name evidence="13" type="ORF">HAL01_04280</name>
</gene>
<evidence type="ECO:0000259" key="12">
    <source>
        <dbReference type="PROSITE" id="PS51643"/>
    </source>
</evidence>
<feature type="domain" description="Helicase ATP-binding" evidence="10">
    <location>
        <begin position="263"/>
        <end position="457"/>
    </location>
</feature>
<dbReference type="RefSeq" id="WP_089800220.1">
    <property type="nucleotide sequence ID" value="NZ_BJYE01000004.1"/>
</dbReference>
<dbReference type="InterPro" id="IPR038257">
    <property type="entry name" value="CRISPR-assoc_Cas3_HD_sf"/>
</dbReference>
<dbReference type="AlphaFoldDB" id="A0A511WXW9"/>
<proteinExistence type="inferred from homology"/>
<dbReference type="Gene3D" id="1.10.3210.30">
    <property type="match status" value="1"/>
</dbReference>
<reference evidence="13 14" key="1">
    <citation type="submission" date="2019-07" db="EMBL/GenBank/DDBJ databases">
        <title>Whole genome shotgun sequence of Halolactibacillus alkaliphilus NBRC 103919.</title>
        <authorList>
            <person name="Hosoyama A."/>
            <person name="Uohara A."/>
            <person name="Ohji S."/>
            <person name="Ichikawa N."/>
        </authorList>
    </citation>
    <scope>NUCLEOTIDE SEQUENCE [LARGE SCALE GENOMIC DNA]</scope>
    <source>
        <strain evidence="13 14">NBRC 103919</strain>
    </source>
</reference>
<evidence type="ECO:0000256" key="4">
    <source>
        <dbReference type="ARBA" id="ARBA00022723"/>
    </source>
</evidence>
<dbReference type="NCBIfam" id="TIGR01596">
    <property type="entry name" value="cas3_HD"/>
    <property type="match status" value="1"/>
</dbReference>
<dbReference type="Pfam" id="PF01966">
    <property type="entry name" value="HD"/>
    <property type="match status" value="1"/>
</dbReference>
<evidence type="ECO:0000256" key="8">
    <source>
        <dbReference type="ARBA" id="ARBA00022840"/>
    </source>
</evidence>
<comment type="similarity">
    <text evidence="1">In the N-terminal section; belongs to the CRISPR-associated nuclease Cas3-HD family.</text>
</comment>
<evidence type="ECO:0000313" key="13">
    <source>
        <dbReference type="EMBL" id="GEN55964.1"/>
    </source>
</evidence>
<keyword evidence="9" id="KW-0051">Antiviral defense</keyword>
<sequence length="812" mass="92925">MIEVVKIYIAHIRSTDRQIQTVRQHLIETKEICEKIGNKIHMKHVAGLAGLLHDMGKFTTGFKNYIMQAVNDPENAPIRGSIDHSTAGGRLLFEKYYNNHSVNKIMVEIIGNGILSHHGYLQDYLNSNLELKFLNRIKDKELEDYNEAKINFFLEVMSEKEIENYVNIALNEMNQFLNKIKEPNYSTTIMLLTKYIFSALIDADRTSTRCFEDNISYNEQFTHHSFEKDYEKLLCEIDALNNNSVNITPINKLRQKMSDECDQVASKASDVFTLSIPTGGGKTLSSLRYALKHAVKYNKKRIIYIVPYTTIIEQNAEVVRNLLRNTTTLVEHHSNVFYENNNNSEDEIDEEVMTIENKLLLARDNWDAPVIFSTMVQFLNIFYSSGTRNIRRLHNLSESVIIFDEVQKVPVKCIALFNATVNFLNNYCDSSIVLCTATQPALKDVEHNLMIGKDTEMISRIDDVNEAFKRVEICDIATGNQLSTVELADFIEKQTCEVTSQLVILNTKSVVKKLYHVLKERLEDTKVYHLSTSMCASHRRDILKNVHKELESNQPVICLSTQLIEAGVDISFQQVVRSLTGLDSIAQAAGRCNRHGECKLGRVYLIDHKEENLSRLPEISIGKDITKKMLIDLSKDSNVFKGNILSRNAMEYFFREYYSELSFEIDYNIPSLNVKMTDLLLTNNNKSKWYMEFTNKFKTGYPLFSHGSFQTAAKNFNAIDSVTTSVIVPFKEGREIIADINGEKRIEDISILFKKAQHYSVNLHANEFNLLRSVGAVMDYFEGKLFALAEGFYSEEVGLDMLGESNLSDQII</sequence>
<comment type="caution">
    <text evidence="13">The sequence shown here is derived from an EMBL/GenBank/DDBJ whole genome shotgun (WGS) entry which is preliminary data.</text>
</comment>
<keyword evidence="5" id="KW-0547">Nucleotide-binding</keyword>
<dbReference type="NCBIfam" id="TIGR01587">
    <property type="entry name" value="cas3_core"/>
    <property type="match status" value="1"/>
</dbReference>
<comment type="similarity">
    <text evidence="2">In the central section; belongs to the CRISPR-associated helicase Cas3 family.</text>
</comment>
<dbReference type="GO" id="GO:0016787">
    <property type="term" value="F:hydrolase activity"/>
    <property type="evidence" value="ECO:0007669"/>
    <property type="project" value="UniProtKB-KW"/>
</dbReference>
<evidence type="ECO:0000256" key="3">
    <source>
        <dbReference type="ARBA" id="ARBA00022722"/>
    </source>
</evidence>
<feature type="domain" description="HD Cas3-type" evidence="12">
    <location>
        <begin position="15"/>
        <end position="206"/>
    </location>
</feature>
<dbReference type="STRING" id="442899.SAMN05720591_10512"/>
<dbReference type="GO" id="GO:0005524">
    <property type="term" value="F:ATP binding"/>
    <property type="evidence" value="ECO:0007669"/>
    <property type="project" value="UniProtKB-KW"/>
</dbReference>
<dbReference type="Proteomes" id="UP000321400">
    <property type="component" value="Unassembled WGS sequence"/>
</dbReference>
<keyword evidence="13" id="KW-0255">Endonuclease</keyword>
<dbReference type="InterPro" id="IPR027417">
    <property type="entry name" value="P-loop_NTPase"/>
</dbReference>
<dbReference type="GO" id="GO:0004519">
    <property type="term" value="F:endonuclease activity"/>
    <property type="evidence" value="ECO:0007669"/>
    <property type="project" value="UniProtKB-KW"/>
</dbReference>
<dbReference type="InterPro" id="IPR001650">
    <property type="entry name" value="Helicase_C-like"/>
</dbReference>
<dbReference type="CDD" id="cd09641">
    <property type="entry name" value="Cas3''_I"/>
    <property type="match status" value="1"/>
</dbReference>
<dbReference type="GO" id="GO:0004386">
    <property type="term" value="F:helicase activity"/>
    <property type="evidence" value="ECO:0007669"/>
    <property type="project" value="UniProtKB-KW"/>
</dbReference>
<evidence type="ECO:0000256" key="2">
    <source>
        <dbReference type="ARBA" id="ARBA00009046"/>
    </source>
</evidence>
<keyword evidence="14" id="KW-1185">Reference proteome</keyword>
<dbReference type="Pfam" id="PF00270">
    <property type="entry name" value="DEAD"/>
    <property type="match status" value="1"/>
</dbReference>
<dbReference type="GO" id="GO:0046872">
    <property type="term" value="F:metal ion binding"/>
    <property type="evidence" value="ECO:0007669"/>
    <property type="project" value="UniProtKB-KW"/>
</dbReference>
<dbReference type="InterPro" id="IPR054712">
    <property type="entry name" value="Cas3-like_dom"/>
</dbReference>
<feature type="domain" description="Helicase C-terminal" evidence="11">
    <location>
        <begin position="490"/>
        <end position="645"/>
    </location>
</feature>
<keyword evidence="4" id="KW-0479">Metal-binding</keyword>
<evidence type="ECO:0000256" key="6">
    <source>
        <dbReference type="ARBA" id="ARBA00022801"/>
    </source>
</evidence>
<dbReference type="SUPFAM" id="SSF109604">
    <property type="entry name" value="HD-domain/PDEase-like"/>
    <property type="match status" value="1"/>
</dbReference>
<organism evidence="13 14">
    <name type="scientific">Halolactibacillus alkaliphilus</name>
    <dbReference type="NCBI Taxonomy" id="442899"/>
    <lineage>
        <taxon>Bacteria</taxon>
        <taxon>Bacillati</taxon>
        <taxon>Bacillota</taxon>
        <taxon>Bacilli</taxon>
        <taxon>Bacillales</taxon>
        <taxon>Bacillaceae</taxon>
        <taxon>Halolactibacillus</taxon>
    </lineage>
</organism>
<dbReference type="OrthoDB" id="9810236at2"/>
<evidence type="ECO:0000313" key="14">
    <source>
        <dbReference type="Proteomes" id="UP000321400"/>
    </source>
</evidence>
<evidence type="ECO:0000259" key="10">
    <source>
        <dbReference type="PROSITE" id="PS51192"/>
    </source>
</evidence>
<dbReference type="SUPFAM" id="SSF52540">
    <property type="entry name" value="P-loop containing nucleoside triphosphate hydrolases"/>
    <property type="match status" value="1"/>
</dbReference>
<dbReference type="PROSITE" id="PS51192">
    <property type="entry name" value="HELICASE_ATP_BIND_1"/>
    <property type="match status" value="1"/>
</dbReference>
<dbReference type="Gene3D" id="3.40.50.300">
    <property type="entry name" value="P-loop containing nucleotide triphosphate hydrolases"/>
    <property type="match status" value="2"/>
</dbReference>